<protein>
    <recommendedName>
        <fullName evidence="4">DUF834 domain-containing protein</fullName>
    </recommendedName>
</protein>
<proteinExistence type="predicted"/>
<dbReference type="Gramene" id="OBART04G00250.1">
    <property type="protein sequence ID" value="OBART04G00250.1"/>
    <property type="gene ID" value="OBART04G00250"/>
</dbReference>
<keyword evidence="3" id="KW-1185">Reference proteome</keyword>
<evidence type="ECO:0000256" key="1">
    <source>
        <dbReference type="SAM" id="MobiDB-lite"/>
    </source>
</evidence>
<dbReference type="HOGENOM" id="CLU_2019012_0_0_1"/>
<organism evidence="2">
    <name type="scientific">Oryza barthii</name>
    <dbReference type="NCBI Taxonomy" id="65489"/>
    <lineage>
        <taxon>Eukaryota</taxon>
        <taxon>Viridiplantae</taxon>
        <taxon>Streptophyta</taxon>
        <taxon>Embryophyta</taxon>
        <taxon>Tracheophyta</taxon>
        <taxon>Spermatophyta</taxon>
        <taxon>Magnoliopsida</taxon>
        <taxon>Liliopsida</taxon>
        <taxon>Poales</taxon>
        <taxon>Poaceae</taxon>
        <taxon>BOP clade</taxon>
        <taxon>Oryzoideae</taxon>
        <taxon>Oryzeae</taxon>
        <taxon>Oryzinae</taxon>
        <taxon>Oryza</taxon>
    </lineage>
</organism>
<accession>A0A0D3FRU2</accession>
<reference evidence="2" key="2">
    <citation type="submission" date="2015-03" db="UniProtKB">
        <authorList>
            <consortium name="EnsemblPlants"/>
        </authorList>
    </citation>
    <scope>IDENTIFICATION</scope>
</reference>
<sequence length="123" mass="12532">MLAVMPPAAAAAGGSCADCLATAQVSTTAQPTRREGEKRGEMGGADDGEEERVGRRRPGAEMLTAMARLGDNRAAALDGEMAAVAARGEGICATLDASTRRRRDGGDAATMGRGGWEVVVAAR</sequence>
<evidence type="ECO:0000313" key="3">
    <source>
        <dbReference type="Proteomes" id="UP000026960"/>
    </source>
</evidence>
<dbReference type="Proteomes" id="UP000026960">
    <property type="component" value="Chromosome 4"/>
</dbReference>
<dbReference type="AlphaFoldDB" id="A0A0D3FRU2"/>
<dbReference type="PaxDb" id="65489-OBART04G00250.1"/>
<evidence type="ECO:0008006" key="4">
    <source>
        <dbReference type="Google" id="ProtNLM"/>
    </source>
</evidence>
<evidence type="ECO:0000313" key="2">
    <source>
        <dbReference type="EnsemblPlants" id="OBART04G00250.1"/>
    </source>
</evidence>
<feature type="compositionally biased region" description="Basic and acidic residues" evidence="1">
    <location>
        <begin position="32"/>
        <end position="41"/>
    </location>
</feature>
<feature type="region of interest" description="Disordered" evidence="1">
    <location>
        <begin position="25"/>
        <end position="58"/>
    </location>
</feature>
<dbReference type="EnsemblPlants" id="OBART04G00250.1">
    <property type="protein sequence ID" value="OBART04G00250.1"/>
    <property type="gene ID" value="OBART04G00250"/>
</dbReference>
<reference evidence="2" key="1">
    <citation type="journal article" date="2009" name="Rice">
        <title>De Novo Next Generation Sequencing of Plant Genomes.</title>
        <authorList>
            <person name="Rounsley S."/>
            <person name="Marri P.R."/>
            <person name="Yu Y."/>
            <person name="He R."/>
            <person name="Sisneros N."/>
            <person name="Goicoechea J.L."/>
            <person name="Lee S.J."/>
            <person name="Angelova A."/>
            <person name="Kudrna D."/>
            <person name="Luo M."/>
            <person name="Affourtit J."/>
            <person name="Desany B."/>
            <person name="Knight J."/>
            <person name="Niazi F."/>
            <person name="Egholm M."/>
            <person name="Wing R.A."/>
        </authorList>
    </citation>
    <scope>NUCLEOTIDE SEQUENCE [LARGE SCALE GENOMIC DNA]</scope>
    <source>
        <strain evidence="2">cv. IRGC 105608</strain>
    </source>
</reference>
<name>A0A0D3FRU2_9ORYZ</name>